<feature type="transmembrane region" description="Helical" evidence="9">
    <location>
        <begin position="154"/>
        <end position="175"/>
    </location>
</feature>
<keyword evidence="11" id="KW-1185">Reference proteome</keyword>
<accession>A0ABT1QBG7</accession>
<keyword evidence="3 9" id="KW-0812">Transmembrane</keyword>
<evidence type="ECO:0000256" key="9">
    <source>
        <dbReference type="SAM" id="Phobius"/>
    </source>
</evidence>
<feature type="transmembrane region" description="Helical" evidence="9">
    <location>
        <begin position="306"/>
        <end position="324"/>
    </location>
</feature>
<dbReference type="Pfam" id="PF03023">
    <property type="entry name" value="MurJ"/>
    <property type="match status" value="1"/>
</dbReference>
<dbReference type="CDD" id="cd13973">
    <property type="entry name" value="PK_MviN-like"/>
    <property type="match status" value="1"/>
</dbReference>
<dbReference type="RefSeq" id="WP_255968155.1">
    <property type="nucleotide sequence ID" value="NZ_JANFQF010000007.1"/>
</dbReference>
<feature type="transmembrane region" description="Helical" evidence="9">
    <location>
        <begin position="55"/>
        <end position="72"/>
    </location>
</feature>
<dbReference type="Gene3D" id="1.10.510.10">
    <property type="entry name" value="Transferase(Phosphotransferase) domain 1"/>
    <property type="match status" value="1"/>
</dbReference>
<dbReference type="EMBL" id="JANFQF010000007">
    <property type="protein sequence ID" value="MCQ4119552.1"/>
    <property type="molecule type" value="Genomic_DNA"/>
</dbReference>
<feature type="compositionally biased region" description="Pro residues" evidence="8">
    <location>
        <begin position="1120"/>
        <end position="1136"/>
    </location>
</feature>
<gene>
    <name evidence="10" type="primary">murJ</name>
    <name evidence="10" type="ORF">NOF53_10255</name>
</gene>
<keyword evidence="4" id="KW-0133">Cell shape</keyword>
<dbReference type="PANTHER" id="PTHR47019:SF1">
    <property type="entry name" value="LIPID II FLIPPASE MURJ"/>
    <property type="match status" value="1"/>
</dbReference>
<evidence type="ECO:0000256" key="2">
    <source>
        <dbReference type="ARBA" id="ARBA00022475"/>
    </source>
</evidence>
<evidence type="ECO:0000256" key="3">
    <source>
        <dbReference type="ARBA" id="ARBA00022692"/>
    </source>
</evidence>
<evidence type="ECO:0000313" key="11">
    <source>
        <dbReference type="Proteomes" id="UP001524501"/>
    </source>
</evidence>
<feature type="compositionally biased region" description="Low complexity" evidence="8">
    <location>
        <begin position="757"/>
        <end position="767"/>
    </location>
</feature>
<dbReference type="InterPro" id="IPR051050">
    <property type="entry name" value="Lipid_II_flippase_MurJ/MviN"/>
</dbReference>
<evidence type="ECO:0000256" key="6">
    <source>
        <dbReference type="ARBA" id="ARBA00022989"/>
    </source>
</evidence>
<feature type="compositionally biased region" description="Low complexity" evidence="8">
    <location>
        <begin position="713"/>
        <end position="723"/>
    </location>
</feature>
<dbReference type="Gene3D" id="3.30.200.20">
    <property type="entry name" value="Phosphorylase Kinase, domain 1"/>
    <property type="match status" value="1"/>
</dbReference>
<dbReference type="PRINTS" id="PR01806">
    <property type="entry name" value="VIRFACTRMVIN"/>
</dbReference>
<dbReference type="Proteomes" id="UP001524501">
    <property type="component" value="Unassembled WGS sequence"/>
</dbReference>
<feature type="transmembrane region" description="Helical" evidence="9">
    <location>
        <begin position="447"/>
        <end position="470"/>
    </location>
</feature>
<evidence type="ECO:0000256" key="1">
    <source>
        <dbReference type="ARBA" id="ARBA00004651"/>
    </source>
</evidence>
<sequence length="1282" mass="132811">MQFAAIRVDPSPPPVRDSGPSTAPQKQSNSRLLASTGSIAVATLVSRITGFAKQLLVLTLLGGSVASSFTVASQIPNMISELVLGAVLTAIVVPVLVRAEREDPDQGAAFVRRLFTATCVLLGTAALLATAAAPVLTTHVFLSADGKVNTSLTTALSFLLLPAILFYGLSALLTAILNTRQVFKPGAWAPVLNNVVMLTVLVIYYATPGEITLDPVRMSDPKLLVLGVGVTLGVVVQALSLVPAIRREGISLKPLWGLDDRLKQFGGMAVAIILYVLISQAGMIVATRISSHADASGPAIYNNAWLLLQLPYGVLGVTVLTAIMPRLSRNAAADDTPAVVDDLSVATRLTMISLVPIITFLTFAGPEVGQALYGYGNFGTGDAQRLGQAVSWSAFTLIPYSLVLIQLRVFYARERAWTPTWIVLGITAVKIALSALTPHIASNDDQVVILLGAANGLGYITGALIGGYLLHRSLGNLRMANVSKTVWVVVLASLAGALTMLGADRLLQLDRLGTLFGGPGFMVRVAISGILMLGVTFVILWFAKVPEIVSITVAVARKIRALRGRGAAPEPEALDPLAEAETELIPVVRATPHEFGGQPRGIERPGGLPYPGHERVGSPPGTGRSWAFESEGVRVNDDDVAGSKRAGGSTVQASERDSAASSNGVDAPTSRIGSEPTSPGTPKTKSNEAAPTDATPKAPPANGTAGSEVAGTASPADSPSADSGETSGPVRKDTRQMGAAAGHDPSFDTGVIPITPAPGRDPGAGPRRIPRGPKLIPGASVAGGRYRLLTPHGGSRGLQFWQALDVKLDREVALTFVDAEQRSTSAGPEGPQAILSRTLRLGRINSPGLARVLDVVRGSSGGIVVAEWTPGRSLREMADTKPSPIGAAKAIRALAAAAETAHRAGGALSIDHPDRVRISINGDAVLAFPATLADSDSSSDVRGLGAMLYALITARWPLGDPSAPSGDPAHRPGSVGGMRLADRDSNGQPIGPRVIRPEVPFEISAVALRSLEPNGGIRTAATVQHILDQASVVNEKTELIPALRLGQRAPGTSGHALADPEAIEAEKKKSNRMLAALVGLGVVTIIVLALLGFWLATFLTGSSSDAPLTEQDFGLTTSAEPPPNAAAPAAPAPPANVAPVTPSTATVFSPQGTPDSAANARLAIDGNTATVWSTDSYFQPFPALKNGVGLMITLDEPANLSSVWINSPTPGTKVEIRSAPSEDPTLDQTQVIGSQVLGSGITEIPVKSEAPTTNVLVWITGLGNSGGKNQSSIADVGFNATT</sequence>
<evidence type="ECO:0000256" key="5">
    <source>
        <dbReference type="ARBA" id="ARBA00022984"/>
    </source>
</evidence>
<dbReference type="SUPFAM" id="SSF49785">
    <property type="entry name" value="Galactose-binding domain-like"/>
    <property type="match status" value="1"/>
</dbReference>
<feature type="transmembrane region" description="Helical" evidence="9">
    <location>
        <begin position="521"/>
        <end position="543"/>
    </location>
</feature>
<evidence type="ECO:0000313" key="10">
    <source>
        <dbReference type="EMBL" id="MCQ4119552.1"/>
    </source>
</evidence>
<evidence type="ECO:0000256" key="7">
    <source>
        <dbReference type="ARBA" id="ARBA00023136"/>
    </source>
</evidence>
<feature type="region of interest" description="Disordered" evidence="8">
    <location>
        <begin position="1110"/>
        <end position="1152"/>
    </location>
</feature>
<comment type="subcellular location">
    <subcellularLocation>
        <location evidence="1">Cell membrane</location>
        <topology evidence="1">Multi-pass membrane protein</topology>
    </subcellularLocation>
</comment>
<feature type="transmembrane region" description="Helical" evidence="9">
    <location>
        <begin position="265"/>
        <end position="286"/>
    </location>
</feature>
<feature type="transmembrane region" description="Helical" evidence="9">
    <location>
        <begin position="118"/>
        <end position="142"/>
    </location>
</feature>
<comment type="caution">
    <text evidence="10">The sequence shown here is derived from an EMBL/GenBank/DDBJ whole genome shotgun (WGS) entry which is preliminary data.</text>
</comment>
<name>A0ABT1QBG7_9NOCA</name>
<proteinExistence type="predicted"/>
<dbReference type="PANTHER" id="PTHR47019">
    <property type="entry name" value="LIPID II FLIPPASE MURJ"/>
    <property type="match status" value="1"/>
</dbReference>
<keyword evidence="2" id="KW-1003">Cell membrane</keyword>
<feature type="transmembrane region" description="Helical" evidence="9">
    <location>
        <begin position="187"/>
        <end position="207"/>
    </location>
</feature>
<feature type="compositionally biased region" description="Polar residues" evidence="8">
    <location>
        <begin position="19"/>
        <end position="30"/>
    </location>
</feature>
<feature type="transmembrane region" description="Helical" evidence="9">
    <location>
        <begin position="78"/>
        <end position="97"/>
    </location>
</feature>
<dbReference type="NCBIfam" id="TIGR01695">
    <property type="entry name" value="murJ_mviN"/>
    <property type="match status" value="1"/>
</dbReference>
<evidence type="ECO:0000256" key="4">
    <source>
        <dbReference type="ARBA" id="ARBA00022960"/>
    </source>
</evidence>
<dbReference type="InterPro" id="IPR004268">
    <property type="entry name" value="MurJ"/>
</dbReference>
<feature type="transmembrane region" description="Helical" evidence="9">
    <location>
        <begin position="421"/>
        <end position="441"/>
    </location>
</feature>
<feature type="transmembrane region" description="Helical" evidence="9">
    <location>
        <begin position="345"/>
        <end position="366"/>
    </location>
</feature>
<evidence type="ECO:0000256" key="8">
    <source>
        <dbReference type="SAM" id="MobiDB-lite"/>
    </source>
</evidence>
<protein>
    <submittedName>
        <fullName evidence="10">Murein biosynthesis integral membrane protein MurJ</fullName>
    </submittedName>
</protein>
<feature type="compositionally biased region" description="Low complexity" evidence="8">
    <location>
        <begin position="1137"/>
        <end position="1146"/>
    </location>
</feature>
<feature type="compositionally biased region" description="Polar residues" evidence="8">
    <location>
        <begin position="649"/>
        <end position="664"/>
    </location>
</feature>
<dbReference type="InterPro" id="IPR008979">
    <property type="entry name" value="Galactose-bd-like_sf"/>
</dbReference>
<keyword evidence="6 9" id="KW-1133">Transmembrane helix</keyword>
<reference evidence="10 11" key="1">
    <citation type="submission" date="2022-07" db="EMBL/GenBank/DDBJ databases">
        <title>Degradation activity of malathion, p-nitrophenol and potential low-temperature adaptation strategy of Rhodococcus sp. FXJ9.536.</title>
        <authorList>
            <person name="Huang J."/>
            <person name="Huang Y."/>
        </authorList>
    </citation>
    <scope>NUCLEOTIDE SEQUENCE [LARGE SCALE GENOMIC DNA]</scope>
    <source>
        <strain evidence="10 11">FXJ9.536</strain>
    </source>
</reference>
<feature type="region of interest" description="Disordered" evidence="8">
    <location>
        <begin position="592"/>
        <end position="778"/>
    </location>
</feature>
<feature type="compositionally biased region" description="Polar residues" evidence="8">
    <location>
        <begin position="671"/>
        <end position="684"/>
    </location>
</feature>
<feature type="transmembrane region" description="Helical" evidence="9">
    <location>
        <begin position="386"/>
        <end position="409"/>
    </location>
</feature>
<feature type="transmembrane region" description="Helical" evidence="9">
    <location>
        <begin position="1074"/>
        <end position="1096"/>
    </location>
</feature>
<keyword evidence="5" id="KW-0573">Peptidoglycan synthesis</keyword>
<feature type="transmembrane region" description="Helical" evidence="9">
    <location>
        <begin position="223"/>
        <end position="245"/>
    </location>
</feature>
<feature type="transmembrane region" description="Helical" evidence="9">
    <location>
        <begin position="482"/>
        <end position="501"/>
    </location>
</feature>
<dbReference type="CDD" id="cd13123">
    <property type="entry name" value="MATE_MurJ_like"/>
    <property type="match status" value="1"/>
</dbReference>
<organism evidence="10 11">
    <name type="scientific">Rhodococcus tibetensis</name>
    <dbReference type="NCBI Taxonomy" id="2965064"/>
    <lineage>
        <taxon>Bacteria</taxon>
        <taxon>Bacillati</taxon>
        <taxon>Actinomycetota</taxon>
        <taxon>Actinomycetes</taxon>
        <taxon>Mycobacteriales</taxon>
        <taxon>Nocardiaceae</taxon>
        <taxon>Rhodococcus</taxon>
    </lineage>
</organism>
<feature type="region of interest" description="Disordered" evidence="8">
    <location>
        <begin position="1"/>
        <end position="30"/>
    </location>
</feature>
<keyword evidence="7 9" id="KW-0472">Membrane</keyword>